<reference evidence="2" key="1">
    <citation type="submission" date="2015-06" db="UniProtKB">
        <authorList>
            <consortium name="EnsemblPlants"/>
        </authorList>
    </citation>
    <scope>IDENTIFICATION</scope>
</reference>
<sequence length="203" mass="23473">MDSKTIETEESAESKTLDFRSFHSCQETRWIRESKPVRRRSAPERKRGKPSGYRCHAYGGDQPSDSAAESMPRFWRTLRVPEKISTCKRVLAIEERLVRRTHRVALVTRPALNKTITDTRRKLNVKHRILNKEKLGDDWDIEGAADVRNPGIVRRPEAIVREPLSRRGTAKTCQTLITYTYTMAHMSVAVLPITTTIIDFRFH</sequence>
<feature type="compositionally biased region" description="Basic and acidic residues" evidence="1">
    <location>
        <begin position="33"/>
        <end position="45"/>
    </location>
</feature>
<dbReference type="EnsemblPlants" id="ORGLA04G0242700.1">
    <property type="protein sequence ID" value="ORGLA04G0242700.1"/>
    <property type="gene ID" value="ORGLA04G0242700"/>
</dbReference>
<evidence type="ECO:0000313" key="3">
    <source>
        <dbReference type="Proteomes" id="UP000007306"/>
    </source>
</evidence>
<reference evidence="2 3" key="2">
    <citation type="submission" date="2018-04" db="EMBL/GenBank/DDBJ databases">
        <title>OglaRS2 (Oryza glaberrima Reference Sequence Version 2).</title>
        <authorList>
            <person name="Zhang J."/>
            <person name="Kudrna D."/>
            <person name="Lee S."/>
            <person name="Talag J."/>
            <person name="Rajasekar S."/>
            <person name="Wing R.A."/>
        </authorList>
    </citation>
    <scope>NUCLEOTIDE SEQUENCE [LARGE SCALE GENOMIC DNA]</scope>
    <source>
        <strain evidence="2 3">cv. IRGC 96717</strain>
    </source>
</reference>
<keyword evidence="3" id="KW-1185">Reference proteome</keyword>
<name>I1PQF8_ORYGL</name>
<evidence type="ECO:0000256" key="1">
    <source>
        <dbReference type="SAM" id="MobiDB-lite"/>
    </source>
</evidence>
<protein>
    <submittedName>
        <fullName evidence="2">Uncharacterized protein</fullName>
    </submittedName>
</protein>
<dbReference type="AlphaFoldDB" id="I1PQF8"/>
<evidence type="ECO:0000313" key="2">
    <source>
        <dbReference type="EnsemblPlants" id="ORGLA04G0242700.1"/>
    </source>
</evidence>
<accession>I1PQF8</accession>
<feature type="region of interest" description="Disordered" evidence="1">
    <location>
        <begin position="33"/>
        <end position="68"/>
    </location>
</feature>
<organism evidence="2 3">
    <name type="scientific">Oryza glaberrima</name>
    <name type="common">African rice</name>
    <dbReference type="NCBI Taxonomy" id="4538"/>
    <lineage>
        <taxon>Eukaryota</taxon>
        <taxon>Viridiplantae</taxon>
        <taxon>Streptophyta</taxon>
        <taxon>Embryophyta</taxon>
        <taxon>Tracheophyta</taxon>
        <taxon>Spermatophyta</taxon>
        <taxon>Magnoliopsida</taxon>
        <taxon>Liliopsida</taxon>
        <taxon>Poales</taxon>
        <taxon>Poaceae</taxon>
        <taxon>BOP clade</taxon>
        <taxon>Oryzoideae</taxon>
        <taxon>Oryzeae</taxon>
        <taxon>Oryzinae</taxon>
        <taxon>Oryza</taxon>
    </lineage>
</organism>
<proteinExistence type="predicted"/>
<dbReference type="Proteomes" id="UP000007306">
    <property type="component" value="Chromosome 4"/>
</dbReference>
<dbReference type="Gramene" id="ORGLA04G0242700.1">
    <property type="protein sequence ID" value="ORGLA04G0242700.1"/>
    <property type="gene ID" value="ORGLA04G0242700"/>
</dbReference>
<dbReference type="HOGENOM" id="CLU_1350769_0_0_1"/>